<dbReference type="AlphaFoldDB" id="A0AA51X6G0"/>
<protein>
    <submittedName>
        <fullName evidence="1">Uncharacterized protein</fullName>
    </submittedName>
</protein>
<keyword evidence="2" id="KW-1185">Reference proteome</keyword>
<dbReference type="Proteomes" id="UP001239782">
    <property type="component" value="Chromosome"/>
</dbReference>
<dbReference type="KEGG" id="plei:Q9312_16460"/>
<sequence length="439" mass="50996">MKYAVVVLAWLVSQSAVSEDLLRTVKDLSSGKYTIQLISERKNDWGRYLDFKYSDQSFGDKPATIPSDFILILRNNENQQEVQLAAPNLNESFVSEDGRFVVLYDQLKSFETAIWVFDQGRLVFNGLKDHSKSDISMSTPVKLDEAETNQEEKVFIKLSCGFPGWIDSVEKILVDENNNSYGFIYTRGDEAKIFEFSEFSRLESYTRQQSEYYLNDSSYPFCANNLQLKTRIWGIEYSRWCADLAGRKQGPFEKWTLNKNLESHSAISEDTLLASKRFLKVLDGQYKDDTRIGIWTSNNYHNESSGYCEFKDGHLNGYCQEADKEYRIEIPMLNGFVDGTYEFWENNLLTESCRYIHGEKNGRCIEYSESKITRDCLFRGVEGKGECTEYTNDGFIDNICEYKGYLLHGRCTFFDRNLSIKSTQQYELDEYIDEDESSY</sequence>
<gene>
    <name evidence="1" type="ORF">Q9312_16460</name>
</gene>
<dbReference type="RefSeq" id="WP_309201959.1">
    <property type="nucleotide sequence ID" value="NZ_CP133548.1"/>
</dbReference>
<reference evidence="1 2" key="1">
    <citation type="submission" date="2023-08" db="EMBL/GenBank/DDBJ databases">
        <title>Pleionea litopenaei sp. nov., isolated from stomach of juvenile Litopenaeus vannamei.</title>
        <authorList>
            <person name="Rho A.M."/>
            <person name="Hwang C.Y."/>
        </authorList>
    </citation>
    <scope>NUCLEOTIDE SEQUENCE [LARGE SCALE GENOMIC DNA]</scope>
    <source>
        <strain evidence="1 2">HL-JVS1</strain>
    </source>
</reference>
<dbReference type="EMBL" id="CP133548">
    <property type="protein sequence ID" value="WMS86814.1"/>
    <property type="molecule type" value="Genomic_DNA"/>
</dbReference>
<evidence type="ECO:0000313" key="1">
    <source>
        <dbReference type="EMBL" id="WMS86814.1"/>
    </source>
</evidence>
<dbReference type="SUPFAM" id="SSF82185">
    <property type="entry name" value="Histone H3 K4-specific methyltransferase SET7/9 N-terminal domain"/>
    <property type="match status" value="1"/>
</dbReference>
<organism evidence="1 2">
    <name type="scientific">Pleionea litopenaei</name>
    <dbReference type="NCBI Taxonomy" id="3070815"/>
    <lineage>
        <taxon>Bacteria</taxon>
        <taxon>Pseudomonadati</taxon>
        <taxon>Pseudomonadota</taxon>
        <taxon>Gammaproteobacteria</taxon>
        <taxon>Oceanospirillales</taxon>
        <taxon>Pleioneaceae</taxon>
        <taxon>Pleionea</taxon>
    </lineage>
</organism>
<proteinExistence type="predicted"/>
<name>A0AA51X6G0_9GAMM</name>
<accession>A0AA51X6G0</accession>
<evidence type="ECO:0000313" key="2">
    <source>
        <dbReference type="Proteomes" id="UP001239782"/>
    </source>
</evidence>